<evidence type="ECO:0000256" key="8">
    <source>
        <dbReference type="ARBA" id="ARBA00022840"/>
    </source>
</evidence>
<keyword evidence="4" id="KW-0808">Transferase</keyword>
<protein>
    <submittedName>
        <fullName evidence="14">Diacylglycerol kinase family lipid kinase</fullName>
    </submittedName>
</protein>
<keyword evidence="15" id="KW-1185">Reference proteome</keyword>
<accession>A0A923MF23</accession>
<evidence type="ECO:0000256" key="3">
    <source>
        <dbReference type="ARBA" id="ARBA00022516"/>
    </source>
</evidence>
<dbReference type="NCBIfam" id="TIGR00147">
    <property type="entry name" value="YegS/Rv2252/BmrU family lipid kinase"/>
    <property type="match status" value="1"/>
</dbReference>
<dbReference type="Pfam" id="PF19279">
    <property type="entry name" value="YegS_C"/>
    <property type="match status" value="1"/>
</dbReference>
<keyword evidence="10" id="KW-0443">Lipid metabolism</keyword>
<evidence type="ECO:0000259" key="13">
    <source>
        <dbReference type="PROSITE" id="PS50146"/>
    </source>
</evidence>
<dbReference type="InterPro" id="IPR045540">
    <property type="entry name" value="YegS/DAGK_C"/>
</dbReference>
<gene>
    <name evidence="14" type="ORF">H8Z83_00525</name>
</gene>
<dbReference type="Pfam" id="PF00781">
    <property type="entry name" value="DAGK_cat"/>
    <property type="match status" value="1"/>
</dbReference>
<dbReference type="InterPro" id="IPR005218">
    <property type="entry name" value="Diacylglycerol/lipid_kinase"/>
</dbReference>
<evidence type="ECO:0000256" key="7">
    <source>
        <dbReference type="ARBA" id="ARBA00022777"/>
    </source>
</evidence>
<dbReference type="SMART" id="SM00046">
    <property type="entry name" value="DAGKc"/>
    <property type="match status" value="1"/>
</dbReference>
<keyword evidence="7 14" id="KW-0418">Kinase</keyword>
<comment type="caution">
    <text evidence="14">The sequence shown here is derived from an EMBL/GenBank/DDBJ whole genome shotgun (WGS) entry which is preliminary data.</text>
</comment>
<dbReference type="SUPFAM" id="SSF111331">
    <property type="entry name" value="NAD kinase/diacylglycerol kinase-like"/>
    <property type="match status" value="1"/>
</dbReference>
<dbReference type="GO" id="GO:0046872">
    <property type="term" value="F:metal ion binding"/>
    <property type="evidence" value="ECO:0007669"/>
    <property type="project" value="UniProtKB-KW"/>
</dbReference>
<keyword evidence="11" id="KW-0594">Phospholipid biosynthesis</keyword>
<dbReference type="PANTHER" id="PTHR12358">
    <property type="entry name" value="SPHINGOSINE KINASE"/>
    <property type="match status" value="1"/>
</dbReference>
<evidence type="ECO:0000256" key="10">
    <source>
        <dbReference type="ARBA" id="ARBA00023098"/>
    </source>
</evidence>
<name>A0A923MF23_9FIRM</name>
<comment type="similarity">
    <text evidence="2">Belongs to the diacylglycerol/lipid kinase family.</text>
</comment>
<evidence type="ECO:0000313" key="14">
    <source>
        <dbReference type="EMBL" id="MBC5768835.1"/>
    </source>
</evidence>
<keyword evidence="12" id="KW-1208">Phospholipid metabolism</keyword>
<reference evidence="14" key="1">
    <citation type="submission" date="2020-08" db="EMBL/GenBank/DDBJ databases">
        <title>Genome public.</title>
        <authorList>
            <person name="Liu C."/>
            <person name="Sun Q."/>
        </authorList>
    </citation>
    <scope>NUCLEOTIDE SEQUENCE</scope>
    <source>
        <strain evidence="14">BX15</strain>
    </source>
</reference>
<evidence type="ECO:0000256" key="2">
    <source>
        <dbReference type="ARBA" id="ARBA00005983"/>
    </source>
</evidence>
<evidence type="ECO:0000256" key="11">
    <source>
        <dbReference type="ARBA" id="ARBA00023209"/>
    </source>
</evidence>
<dbReference type="InterPro" id="IPR017438">
    <property type="entry name" value="ATP-NAD_kinase_N"/>
</dbReference>
<dbReference type="GO" id="GO:0016301">
    <property type="term" value="F:kinase activity"/>
    <property type="evidence" value="ECO:0007669"/>
    <property type="project" value="UniProtKB-KW"/>
</dbReference>
<dbReference type="RefSeq" id="WP_187013241.1">
    <property type="nucleotide sequence ID" value="NZ_JACOQI010000001.1"/>
</dbReference>
<dbReference type="Gene3D" id="3.40.50.10330">
    <property type="entry name" value="Probable inorganic polyphosphate/atp-NAD kinase, domain 1"/>
    <property type="match status" value="1"/>
</dbReference>
<keyword evidence="5" id="KW-0479">Metal-binding</keyword>
<keyword evidence="6" id="KW-0547">Nucleotide-binding</keyword>
<keyword evidence="8" id="KW-0067">ATP-binding</keyword>
<organism evidence="14 15">
    <name type="scientific">Dysosmobacter segnis</name>
    <dbReference type="NCBI Taxonomy" id="2763042"/>
    <lineage>
        <taxon>Bacteria</taxon>
        <taxon>Bacillati</taxon>
        <taxon>Bacillota</taxon>
        <taxon>Clostridia</taxon>
        <taxon>Eubacteriales</taxon>
        <taxon>Oscillospiraceae</taxon>
        <taxon>Dysosmobacter</taxon>
    </lineage>
</organism>
<evidence type="ECO:0000256" key="6">
    <source>
        <dbReference type="ARBA" id="ARBA00022741"/>
    </source>
</evidence>
<dbReference type="InterPro" id="IPR016064">
    <property type="entry name" value="NAD/diacylglycerol_kinase_sf"/>
</dbReference>
<evidence type="ECO:0000256" key="9">
    <source>
        <dbReference type="ARBA" id="ARBA00022842"/>
    </source>
</evidence>
<evidence type="ECO:0000256" key="4">
    <source>
        <dbReference type="ARBA" id="ARBA00022679"/>
    </source>
</evidence>
<comment type="cofactor">
    <cofactor evidence="1">
        <name>Mg(2+)</name>
        <dbReference type="ChEBI" id="CHEBI:18420"/>
    </cofactor>
</comment>
<dbReference type="Gene3D" id="2.60.200.40">
    <property type="match status" value="1"/>
</dbReference>
<sequence length="296" mass="32258">MEPQKKLLMIVNPRAGRSKPRGPLYDAAAALCDAGYLLRIRRTTAAGDAARIAAQEGGDYDTVVAVGGDGTLNEVISGIQTLKTPPAVGYLPQGSTNDFAASLEIPSDPVQAAEAIVRGQRRQLDIGRFGERIFVYVASFGAFTRTSYTASQDVKNALGHFGYLLESLRDLDTLRPYKVRITADGETLDGEYLFGAVANSTSIAGMMKLEREEVILDDGLFELLLVPHPQNASELQNLIWALLNQQYNSGGLIFRHVSALHVETDEDLPWSLDGEYEPSQPTVDITNCQRALTMLL</sequence>
<dbReference type="InterPro" id="IPR001206">
    <property type="entry name" value="Diacylglycerol_kinase_cat_dom"/>
</dbReference>
<dbReference type="GO" id="GO:0005524">
    <property type="term" value="F:ATP binding"/>
    <property type="evidence" value="ECO:0007669"/>
    <property type="project" value="UniProtKB-KW"/>
</dbReference>
<evidence type="ECO:0000313" key="15">
    <source>
        <dbReference type="Proteomes" id="UP000620327"/>
    </source>
</evidence>
<dbReference type="InterPro" id="IPR050187">
    <property type="entry name" value="Lipid_Phosphate_FormReg"/>
</dbReference>
<proteinExistence type="inferred from homology"/>
<dbReference type="GO" id="GO:0008654">
    <property type="term" value="P:phospholipid biosynthetic process"/>
    <property type="evidence" value="ECO:0007669"/>
    <property type="project" value="UniProtKB-KW"/>
</dbReference>
<dbReference type="PROSITE" id="PS50146">
    <property type="entry name" value="DAGK"/>
    <property type="match status" value="1"/>
</dbReference>
<dbReference type="EMBL" id="JACOQI010000001">
    <property type="protein sequence ID" value="MBC5768835.1"/>
    <property type="molecule type" value="Genomic_DNA"/>
</dbReference>
<dbReference type="GO" id="GO:0005886">
    <property type="term" value="C:plasma membrane"/>
    <property type="evidence" value="ECO:0007669"/>
    <property type="project" value="TreeGrafter"/>
</dbReference>
<dbReference type="PANTHER" id="PTHR12358:SF106">
    <property type="entry name" value="LIPID KINASE YEGS"/>
    <property type="match status" value="1"/>
</dbReference>
<keyword evidence="9" id="KW-0460">Magnesium</keyword>
<dbReference type="Proteomes" id="UP000620327">
    <property type="component" value="Unassembled WGS sequence"/>
</dbReference>
<dbReference type="AlphaFoldDB" id="A0A923MF23"/>
<evidence type="ECO:0000256" key="5">
    <source>
        <dbReference type="ARBA" id="ARBA00022723"/>
    </source>
</evidence>
<evidence type="ECO:0000256" key="1">
    <source>
        <dbReference type="ARBA" id="ARBA00001946"/>
    </source>
</evidence>
<keyword evidence="3" id="KW-0444">Lipid biosynthesis</keyword>
<evidence type="ECO:0000256" key="12">
    <source>
        <dbReference type="ARBA" id="ARBA00023264"/>
    </source>
</evidence>
<feature type="domain" description="DAGKc" evidence="13">
    <location>
        <begin position="2"/>
        <end position="133"/>
    </location>
</feature>